<dbReference type="AlphaFoldDB" id="A0A183FP17"/>
<reference evidence="5" key="2">
    <citation type="submission" date="2019-09" db="UniProtKB">
        <authorList>
            <consortium name="WormBaseParasite"/>
        </authorList>
    </citation>
    <scope>IDENTIFICATION</scope>
</reference>
<keyword evidence="2" id="KW-0812">Transmembrane</keyword>
<sequence>MSPCRRHPQKDADTDRLRPAADGETTAEGGAEEAGHSGAGMPKELVISLSHLVSAGRYLALHYLLGHPYNNNMQQALLLLLVVAAVCSVAFSRPHYKEDDFDYRMFEDDNAGVVIDRVIEPRHKHESHHHHHHSHHKGDKRYLKTNRVQRLKKFFEDFRL</sequence>
<proteinExistence type="predicted"/>
<feature type="region of interest" description="Disordered" evidence="1">
    <location>
        <begin position="123"/>
        <end position="142"/>
    </location>
</feature>
<keyword evidence="4" id="KW-1185">Reference proteome</keyword>
<evidence type="ECO:0000313" key="5">
    <source>
        <dbReference type="WBParaSite" id="HPBE_0000930801-mRNA-1"/>
    </source>
</evidence>
<feature type="region of interest" description="Disordered" evidence="1">
    <location>
        <begin position="1"/>
        <end position="39"/>
    </location>
</feature>
<evidence type="ECO:0000313" key="3">
    <source>
        <dbReference type="EMBL" id="VDO80114.1"/>
    </source>
</evidence>
<evidence type="ECO:0000256" key="2">
    <source>
        <dbReference type="SAM" id="Phobius"/>
    </source>
</evidence>
<protein>
    <submittedName>
        <fullName evidence="5">Membrane magnesium transporter</fullName>
    </submittedName>
</protein>
<dbReference type="EMBL" id="UZAH01026399">
    <property type="protein sequence ID" value="VDO80114.1"/>
    <property type="molecule type" value="Genomic_DNA"/>
</dbReference>
<accession>A0A183FP17</accession>
<evidence type="ECO:0000256" key="1">
    <source>
        <dbReference type="SAM" id="MobiDB-lite"/>
    </source>
</evidence>
<organism evidence="4 5">
    <name type="scientific">Heligmosomoides polygyrus</name>
    <name type="common">Parasitic roundworm</name>
    <dbReference type="NCBI Taxonomy" id="6339"/>
    <lineage>
        <taxon>Eukaryota</taxon>
        <taxon>Metazoa</taxon>
        <taxon>Ecdysozoa</taxon>
        <taxon>Nematoda</taxon>
        <taxon>Chromadorea</taxon>
        <taxon>Rhabditida</taxon>
        <taxon>Rhabditina</taxon>
        <taxon>Rhabditomorpha</taxon>
        <taxon>Strongyloidea</taxon>
        <taxon>Heligmosomidae</taxon>
        <taxon>Heligmosomoides</taxon>
    </lineage>
</organism>
<feature type="transmembrane region" description="Helical" evidence="2">
    <location>
        <begin position="77"/>
        <end position="96"/>
    </location>
</feature>
<gene>
    <name evidence="3" type="ORF">HPBE_LOCUS9309</name>
</gene>
<name>A0A183FP17_HELPZ</name>
<dbReference type="Proteomes" id="UP000050761">
    <property type="component" value="Unassembled WGS sequence"/>
</dbReference>
<feature type="compositionally biased region" description="Basic residues" evidence="1">
    <location>
        <begin position="124"/>
        <end position="142"/>
    </location>
</feature>
<keyword evidence="2" id="KW-1133">Transmembrane helix</keyword>
<keyword evidence="2" id="KW-0472">Membrane</keyword>
<feature type="compositionally biased region" description="Basic and acidic residues" evidence="1">
    <location>
        <begin position="9"/>
        <end position="21"/>
    </location>
</feature>
<dbReference type="WBParaSite" id="HPBE_0000930801-mRNA-1">
    <property type="protein sequence ID" value="HPBE_0000930801-mRNA-1"/>
    <property type="gene ID" value="HPBE_0000930801"/>
</dbReference>
<accession>A0A3P7Z728</accession>
<dbReference type="OrthoDB" id="5862499at2759"/>
<evidence type="ECO:0000313" key="4">
    <source>
        <dbReference type="Proteomes" id="UP000050761"/>
    </source>
</evidence>
<reference evidence="3 4" key="1">
    <citation type="submission" date="2018-11" db="EMBL/GenBank/DDBJ databases">
        <authorList>
            <consortium name="Pathogen Informatics"/>
        </authorList>
    </citation>
    <scope>NUCLEOTIDE SEQUENCE [LARGE SCALE GENOMIC DNA]</scope>
</reference>